<dbReference type="Proteomes" id="UP000252023">
    <property type="component" value="Chromosome"/>
</dbReference>
<organism evidence="2 3">
    <name type="scientific">Paracoccus suum</name>
    <dbReference type="NCBI Taxonomy" id="2259340"/>
    <lineage>
        <taxon>Bacteria</taxon>
        <taxon>Pseudomonadati</taxon>
        <taxon>Pseudomonadota</taxon>
        <taxon>Alphaproteobacteria</taxon>
        <taxon>Rhodobacterales</taxon>
        <taxon>Paracoccaceae</taxon>
        <taxon>Paracoccus</taxon>
    </lineage>
</organism>
<keyword evidence="3" id="KW-1185">Reference proteome</keyword>
<reference evidence="3" key="1">
    <citation type="submission" date="2018-07" db="EMBL/GenBank/DDBJ databases">
        <title>Genome sequencing of Paracoccus sp. SC2-6.</title>
        <authorList>
            <person name="Heo J."/>
            <person name="Kim S.-J."/>
            <person name="Kwon S.-W."/>
        </authorList>
    </citation>
    <scope>NUCLEOTIDE SEQUENCE [LARGE SCALE GENOMIC DNA]</scope>
    <source>
        <strain evidence="3">SC2-6</strain>
    </source>
</reference>
<dbReference type="EMBL" id="CP030918">
    <property type="protein sequence ID" value="AXC49825.1"/>
    <property type="molecule type" value="Genomic_DNA"/>
</dbReference>
<dbReference type="KEGG" id="pars:DRW48_09105"/>
<feature type="coiled-coil region" evidence="1">
    <location>
        <begin position="4"/>
        <end position="60"/>
    </location>
</feature>
<dbReference type="OrthoDB" id="7869924at2"/>
<evidence type="ECO:0000313" key="2">
    <source>
        <dbReference type="EMBL" id="AXC49825.1"/>
    </source>
</evidence>
<protein>
    <submittedName>
        <fullName evidence="2">DUF465 domain-containing protein</fullName>
    </submittedName>
</protein>
<dbReference type="Pfam" id="PF04325">
    <property type="entry name" value="DUF465"/>
    <property type="match status" value="1"/>
</dbReference>
<dbReference type="InterPro" id="IPR038444">
    <property type="entry name" value="DUF465_sf"/>
</dbReference>
<evidence type="ECO:0000256" key="1">
    <source>
        <dbReference type="SAM" id="Coils"/>
    </source>
</evidence>
<keyword evidence="1" id="KW-0175">Coiled coil</keyword>
<evidence type="ECO:0000313" key="3">
    <source>
        <dbReference type="Proteomes" id="UP000252023"/>
    </source>
</evidence>
<accession>A0A344PKC0</accession>
<dbReference type="RefSeq" id="WP_114076144.1">
    <property type="nucleotide sequence ID" value="NZ_CP030918.1"/>
</dbReference>
<gene>
    <name evidence="2" type="ORF">DRW48_09105</name>
</gene>
<dbReference type="InterPro" id="IPR007420">
    <property type="entry name" value="DUF465"/>
</dbReference>
<sequence length="67" mass="7440">MSAAEMAEAELRVARAQHRELDAQIAGLAGQGPLSCSLEMQRLKRRKLQLKDRIARLEDVVTPDIIA</sequence>
<dbReference type="AlphaFoldDB" id="A0A344PKC0"/>
<dbReference type="Gene3D" id="6.10.280.50">
    <property type="match status" value="1"/>
</dbReference>
<name>A0A344PKC0_9RHOB</name>
<proteinExistence type="predicted"/>